<dbReference type="InParanoid" id="A0A3N4LCN6"/>
<dbReference type="Proteomes" id="UP000267821">
    <property type="component" value="Unassembled WGS sequence"/>
</dbReference>
<sequence>MWSWCWLMLAFAIPKNIIHYCPSHSFPRLQDYLWSTFVYNLGNSCFFAFCFNLTWVGFAFLLSEVRRLLFAAICPLI</sequence>
<feature type="transmembrane region" description="Helical" evidence="1">
    <location>
        <begin position="41"/>
        <end position="62"/>
    </location>
</feature>
<organism evidence="2 3">
    <name type="scientific">Terfezia boudieri ATCC MYA-4762</name>
    <dbReference type="NCBI Taxonomy" id="1051890"/>
    <lineage>
        <taxon>Eukaryota</taxon>
        <taxon>Fungi</taxon>
        <taxon>Dikarya</taxon>
        <taxon>Ascomycota</taxon>
        <taxon>Pezizomycotina</taxon>
        <taxon>Pezizomycetes</taxon>
        <taxon>Pezizales</taxon>
        <taxon>Pezizaceae</taxon>
        <taxon>Terfezia</taxon>
    </lineage>
</organism>
<accession>A0A3N4LCN6</accession>
<dbReference type="EMBL" id="ML121569">
    <property type="protein sequence ID" value="RPB20643.1"/>
    <property type="molecule type" value="Genomic_DNA"/>
</dbReference>
<proteinExistence type="predicted"/>
<keyword evidence="3" id="KW-1185">Reference proteome</keyword>
<evidence type="ECO:0000313" key="3">
    <source>
        <dbReference type="Proteomes" id="UP000267821"/>
    </source>
</evidence>
<evidence type="ECO:0000313" key="2">
    <source>
        <dbReference type="EMBL" id="RPB20643.1"/>
    </source>
</evidence>
<name>A0A3N4LCN6_9PEZI</name>
<keyword evidence="1" id="KW-0812">Transmembrane</keyword>
<keyword evidence="1" id="KW-1133">Transmembrane helix</keyword>
<reference evidence="2 3" key="1">
    <citation type="journal article" date="2018" name="Nat. Ecol. Evol.">
        <title>Pezizomycetes genomes reveal the molecular basis of ectomycorrhizal truffle lifestyle.</title>
        <authorList>
            <person name="Murat C."/>
            <person name="Payen T."/>
            <person name="Noel B."/>
            <person name="Kuo A."/>
            <person name="Morin E."/>
            <person name="Chen J."/>
            <person name="Kohler A."/>
            <person name="Krizsan K."/>
            <person name="Balestrini R."/>
            <person name="Da Silva C."/>
            <person name="Montanini B."/>
            <person name="Hainaut M."/>
            <person name="Levati E."/>
            <person name="Barry K.W."/>
            <person name="Belfiori B."/>
            <person name="Cichocki N."/>
            <person name="Clum A."/>
            <person name="Dockter R.B."/>
            <person name="Fauchery L."/>
            <person name="Guy J."/>
            <person name="Iotti M."/>
            <person name="Le Tacon F."/>
            <person name="Lindquist E.A."/>
            <person name="Lipzen A."/>
            <person name="Malagnac F."/>
            <person name="Mello A."/>
            <person name="Molinier V."/>
            <person name="Miyauchi S."/>
            <person name="Poulain J."/>
            <person name="Riccioni C."/>
            <person name="Rubini A."/>
            <person name="Sitrit Y."/>
            <person name="Splivallo R."/>
            <person name="Traeger S."/>
            <person name="Wang M."/>
            <person name="Zifcakova L."/>
            <person name="Wipf D."/>
            <person name="Zambonelli A."/>
            <person name="Paolocci F."/>
            <person name="Nowrousian M."/>
            <person name="Ottonello S."/>
            <person name="Baldrian P."/>
            <person name="Spatafora J.W."/>
            <person name="Henrissat B."/>
            <person name="Nagy L.G."/>
            <person name="Aury J.M."/>
            <person name="Wincker P."/>
            <person name="Grigoriev I.V."/>
            <person name="Bonfante P."/>
            <person name="Martin F.M."/>
        </authorList>
    </citation>
    <scope>NUCLEOTIDE SEQUENCE [LARGE SCALE GENOMIC DNA]</scope>
    <source>
        <strain evidence="2 3">ATCC MYA-4762</strain>
    </source>
</reference>
<protein>
    <submittedName>
        <fullName evidence="2">Uncharacterized protein</fullName>
    </submittedName>
</protein>
<evidence type="ECO:0000256" key="1">
    <source>
        <dbReference type="SAM" id="Phobius"/>
    </source>
</evidence>
<dbReference type="AlphaFoldDB" id="A0A3N4LCN6"/>
<keyword evidence="1" id="KW-0472">Membrane</keyword>
<gene>
    <name evidence="2" type="ORF">L211DRAFT_512030</name>
</gene>